<evidence type="ECO:0000256" key="8">
    <source>
        <dbReference type="SAM" id="MobiDB-lite"/>
    </source>
</evidence>
<dbReference type="GO" id="GO:0004694">
    <property type="term" value="F:eukaryotic translation initiation factor 2alpha kinase activity"/>
    <property type="evidence" value="ECO:0007669"/>
    <property type="project" value="TreeGrafter"/>
</dbReference>
<comment type="caution">
    <text evidence="10">The sequence shown here is derived from an EMBL/GenBank/DDBJ whole genome shotgun (WGS) entry which is preliminary data.</text>
</comment>
<keyword evidence="3" id="KW-0808">Transferase</keyword>
<dbReference type="SUPFAM" id="SSF56112">
    <property type="entry name" value="Protein kinase-like (PK-like)"/>
    <property type="match status" value="1"/>
</dbReference>
<dbReference type="InterPro" id="IPR017441">
    <property type="entry name" value="Protein_kinase_ATP_BS"/>
</dbReference>
<dbReference type="Proteomes" id="UP001196413">
    <property type="component" value="Unassembled WGS sequence"/>
</dbReference>
<evidence type="ECO:0000259" key="9">
    <source>
        <dbReference type="PROSITE" id="PS50011"/>
    </source>
</evidence>
<organism evidence="10 11">
    <name type="scientific">Parelaphostrongylus tenuis</name>
    <name type="common">Meningeal worm</name>
    <dbReference type="NCBI Taxonomy" id="148309"/>
    <lineage>
        <taxon>Eukaryota</taxon>
        <taxon>Metazoa</taxon>
        <taxon>Ecdysozoa</taxon>
        <taxon>Nematoda</taxon>
        <taxon>Chromadorea</taxon>
        <taxon>Rhabditida</taxon>
        <taxon>Rhabditina</taxon>
        <taxon>Rhabditomorpha</taxon>
        <taxon>Strongyloidea</taxon>
        <taxon>Metastrongylidae</taxon>
        <taxon>Parelaphostrongylus</taxon>
    </lineage>
</organism>
<sequence>MRSFCSRNEIGLKICRRLLYRYRFCKQLYVILCHRYQHISTSLSIVSFLMVGSQKWVLDADAFLATPPLKFDLDKLKNAVNRHHHRTHSGNGLRTRSGMLRLLLAAFLDVFCGTLPESHREHVKHELSLTLVKLKVVPSLTFAEEFTSVRKSFACVLSSVLYSCFTSDPKVDCRLSPENYGSFLSRYHTDFEEIEQIGAGGFGTVWKVKSLLDKCYYAIKRIPVKCDFTPAAVLSEVHILAMLQHENIVRYHCGWTEMHQMSATKKIKENQNDDQIKITELDDFDTDVDSCEQSSLLLTETEDTFSPTASNRSPDTGTSDLDSSLTESAAPRRKFWARGGGDRIPFPDFSDDSAEPSENGAAPEVLDVEKCVEPNNKVRTTCFCDLKLFSRIHTFFEKAYESVC</sequence>
<protein>
    <recommendedName>
        <fullName evidence="1">non-specific serine/threonine protein kinase</fullName>
        <ecNumber evidence="1">2.7.11.1</ecNumber>
    </recommendedName>
</protein>
<keyword evidence="5 10" id="KW-0418">Kinase</keyword>
<dbReference type="SMART" id="SM00220">
    <property type="entry name" value="S_TKc"/>
    <property type="match status" value="1"/>
</dbReference>
<keyword evidence="10" id="KW-0396">Initiation factor</keyword>
<feature type="domain" description="Protein kinase" evidence="9">
    <location>
        <begin position="191"/>
        <end position="404"/>
    </location>
</feature>
<gene>
    <name evidence="10" type="primary">EIF2AK1</name>
    <name evidence="10" type="ORF">KIN20_018783</name>
</gene>
<dbReference type="GO" id="GO:0005634">
    <property type="term" value="C:nucleus"/>
    <property type="evidence" value="ECO:0007669"/>
    <property type="project" value="TreeGrafter"/>
</dbReference>
<dbReference type="PANTHER" id="PTHR11042:SF160">
    <property type="entry name" value="EUKARYOTIC TRANSLATION INITIATION FACTOR 2-ALPHA KINASE 1"/>
    <property type="match status" value="1"/>
</dbReference>
<dbReference type="EC" id="2.7.11.1" evidence="1"/>
<accession>A0AAD5QSC6</accession>
<keyword evidence="2" id="KW-0723">Serine/threonine-protein kinase</keyword>
<dbReference type="InterPro" id="IPR000719">
    <property type="entry name" value="Prot_kinase_dom"/>
</dbReference>
<dbReference type="AlphaFoldDB" id="A0AAD5QSC6"/>
<dbReference type="PANTHER" id="PTHR11042">
    <property type="entry name" value="EUKARYOTIC TRANSLATION INITIATION FACTOR 2-ALPHA KINASE EIF2-ALPHA KINASE -RELATED"/>
    <property type="match status" value="1"/>
</dbReference>
<evidence type="ECO:0000256" key="1">
    <source>
        <dbReference type="ARBA" id="ARBA00012513"/>
    </source>
</evidence>
<feature type="compositionally biased region" description="Polar residues" evidence="8">
    <location>
        <begin position="302"/>
        <end position="327"/>
    </location>
</feature>
<evidence type="ECO:0000256" key="3">
    <source>
        <dbReference type="ARBA" id="ARBA00022679"/>
    </source>
</evidence>
<dbReference type="EMBL" id="JAHQIW010003742">
    <property type="protein sequence ID" value="KAJ1359950.1"/>
    <property type="molecule type" value="Genomic_DNA"/>
</dbReference>
<dbReference type="PROSITE" id="PS00107">
    <property type="entry name" value="PROTEIN_KINASE_ATP"/>
    <property type="match status" value="1"/>
</dbReference>
<feature type="binding site" evidence="7">
    <location>
        <position position="225"/>
    </location>
    <ligand>
        <name>ATP</name>
        <dbReference type="ChEBI" id="CHEBI:30616"/>
    </ligand>
</feature>
<dbReference type="Pfam" id="PF00069">
    <property type="entry name" value="Pkinase"/>
    <property type="match status" value="1"/>
</dbReference>
<evidence type="ECO:0000256" key="6">
    <source>
        <dbReference type="ARBA" id="ARBA00022840"/>
    </source>
</evidence>
<keyword evidence="6 7" id="KW-0067">ATP-binding</keyword>
<keyword evidence="11" id="KW-1185">Reference proteome</keyword>
<dbReference type="GO" id="GO:0003743">
    <property type="term" value="F:translation initiation factor activity"/>
    <property type="evidence" value="ECO:0007669"/>
    <property type="project" value="UniProtKB-KW"/>
</dbReference>
<feature type="region of interest" description="Disordered" evidence="8">
    <location>
        <begin position="302"/>
        <end position="361"/>
    </location>
</feature>
<dbReference type="Gene3D" id="3.30.200.20">
    <property type="entry name" value="Phosphorylase Kinase, domain 1"/>
    <property type="match status" value="1"/>
</dbReference>
<evidence type="ECO:0000313" key="11">
    <source>
        <dbReference type="Proteomes" id="UP001196413"/>
    </source>
</evidence>
<dbReference type="InterPro" id="IPR050339">
    <property type="entry name" value="CC_SR_Kinase"/>
</dbReference>
<dbReference type="GO" id="GO:0005524">
    <property type="term" value="F:ATP binding"/>
    <property type="evidence" value="ECO:0007669"/>
    <property type="project" value="UniProtKB-UniRule"/>
</dbReference>
<evidence type="ECO:0000256" key="7">
    <source>
        <dbReference type="PROSITE-ProRule" id="PRU10141"/>
    </source>
</evidence>
<dbReference type="GO" id="GO:0005737">
    <property type="term" value="C:cytoplasm"/>
    <property type="evidence" value="ECO:0007669"/>
    <property type="project" value="TreeGrafter"/>
</dbReference>
<keyword evidence="4 7" id="KW-0547">Nucleotide-binding</keyword>
<evidence type="ECO:0000256" key="4">
    <source>
        <dbReference type="ARBA" id="ARBA00022741"/>
    </source>
</evidence>
<proteinExistence type="predicted"/>
<keyword evidence="10" id="KW-0648">Protein biosynthesis</keyword>
<dbReference type="InterPro" id="IPR011009">
    <property type="entry name" value="Kinase-like_dom_sf"/>
</dbReference>
<name>A0AAD5QSC6_PARTN</name>
<evidence type="ECO:0000256" key="5">
    <source>
        <dbReference type="ARBA" id="ARBA00022777"/>
    </source>
</evidence>
<evidence type="ECO:0000256" key="2">
    <source>
        <dbReference type="ARBA" id="ARBA00022527"/>
    </source>
</evidence>
<dbReference type="PROSITE" id="PS50011">
    <property type="entry name" value="PROTEIN_KINASE_DOM"/>
    <property type="match status" value="1"/>
</dbReference>
<reference evidence="10" key="1">
    <citation type="submission" date="2021-06" db="EMBL/GenBank/DDBJ databases">
        <title>Parelaphostrongylus tenuis whole genome reference sequence.</title>
        <authorList>
            <person name="Garwood T.J."/>
            <person name="Larsen P.A."/>
            <person name="Fountain-Jones N.M."/>
            <person name="Garbe J.R."/>
            <person name="Macchietto M.G."/>
            <person name="Kania S.A."/>
            <person name="Gerhold R.W."/>
            <person name="Richards J.E."/>
            <person name="Wolf T.M."/>
        </authorList>
    </citation>
    <scope>NUCLEOTIDE SEQUENCE</scope>
    <source>
        <strain evidence="10">MNPRO001-30</strain>
        <tissue evidence="10">Meninges</tissue>
    </source>
</reference>
<evidence type="ECO:0000313" key="10">
    <source>
        <dbReference type="EMBL" id="KAJ1359950.1"/>
    </source>
</evidence>